<feature type="transmembrane region" description="Helical" evidence="6">
    <location>
        <begin position="422"/>
        <end position="444"/>
    </location>
</feature>
<dbReference type="PANTHER" id="PTHR23507">
    <property type="entry name" value="ZGC:174356"/>
    <property type="match status" value="1"/>
</dbReference>
<keyword evidence="2 6" id="KW-0812">Transmembrane</keyword>
<keyword evidence="8" id="KW-1185">Reference proteome</keyword>
<comment type="caution">
    <text evidence="7">The sequence shown here is derived from an EMBL/GenBank/DDBJ whole genome shotgun (WGS) entry which is preliminary data.</text>
</comment>
<evidence type="ECO:0000313" key="7">
    <source>
        <dbReference type="EMBL" id="KAJ9155312.1"/>
    </source>
</evidence>
<feature type="transmembrane region" description="Helical" evidence="6">
    <location>
        <begin position="144"/>
        <end position="165"/>
    </location>
</feature>
<evidence type="ECO:0000313" key="8">
    <source>
        <dbReference type="Proteomes" id="UP001174694"/>
    </source>
</evidence>
<keyword evidence="3 6" id="KW-1133">Transmembrane helix</keyword>
<feature type="region of interest" description="Disordered" evidence="5">
    <location>
        <begin position="1"/>
        <end position="41"/>
    </location>
</feature>
<dbReference type="SUPFAM" id="SSF103473">
    <property type="entry name" value="MFS general substrate transporter"/>
    <property type="match status" value="1"/>
</dbReference>
<gene>
    <name evidence="7" type="ORF">NKR23_g1868</name>
</gene>
<evidence type="ECO:0000256" key="3">
    <source>
        <dbReference type="ARBA" id="ARBA00022989"/>
    </source>
</evidence>
<feature type="transmembrane region" description="Helical" evidence="6">
    <location>
        <begin position="177"/>
        <end position="196"/>
    </location>
</feature>
<dbReference type="InterPro" id="IPR036259">
    <property type="entry name" value="MFS_trans_sf"/>
</dbReference>
<protein>
    <submittedName>
        <fullName evidence="7">ATP synthase F0</fullName>
    </submittedName>
</protein>
<feature type="compositionally biased region" description="Acidic residues" evidence="5">
    <location>
        <begin position="280"/>
        <end position="289"/>
    </location>
</feature>
<feature type="transmembrane region" description="Helical" evidence="6">
    <location>
        <begin position="397"/>
        <end position="416"/>
    </location>
</feature>
<proteinExistence type="predicted"/>
<feature type="transmembrane region" description="Helical" evidence="6">
    <location>
        <begin position="323"/>
        <end position="339"/>
    </location>
</feature>
<dbReference type="AlphaFoldDB" id="A0AA38RRH2"/>
<dbReference type="GO" id="GO:0022857">
    <property type="term" value="F:transmembrane transporter activity"/>
    <property type="evidence" value="ECO:0007669"/>
    <property type="project" value="InterPro"/>
</dbReference>
<feature type="transmembrane region" description="Helical" evidence="6">
    <location>
        <begin position="50"/>
        <end position="76"/>
    </location>
</feature>
<feature type="transmembrane region" description="Helical" evidence="6">
    <location>
        <begin position="236"/>
        <end position="256"/>
    </location>
</feature>
<accession>A0AA38RRH2</accession>
<comment type="subcellular location">
    <subcellularLocation>
        <location evidence="1">Membrane</location>
        <topology evidence="1">Multi-pass membrane protein</topology>
    </subcellularLocation>
</comment>
<feature type="transmembrane region" description="Helical" evidence="6">
    <location>
        <begin position="488"/>
        <end position="511"/>
    </location>
</feature>
<reference evidence="7" key="1">
    <citation type="submission" date="2022-07" db="EMBL/GenBank/DDBJ databases">
        <title>Fungi with potential for degradation of polypropylene.</title>
        <authorList>
            <person name="Gostincar C."/>
        </authorList>
    </citation>
    <scope>NUCLEOTIDE SEQUENCE</scope>
    <source>
        <strain evidence="7">EXF-13308</strain>
    </source>
</reference>
<sequence>MAGPTDEDDRTLTEETPLLTGSTVSDAETETEAEREVEEEDPRDLVRTRVIVLCVTIIFLIELCVGLCTPAFNALLEVNICREMNPGIAEDLMSLMNNELCKAPAVQGQLAMIRGWSGTLDCVPGLLFSVPFGVMSDKVGRKPILFLSFFGVLLSIAWMMLSLAAGWPTWVCLLESAFQIIGGSAVTGTSMLYTMLADVVHVDAMASVLFRFGSTFLVAELIATPLSGFLLSFSPWWPPVLGLLMGVVCLLAVIIAPETLQVRQWHDARSGRGRAVPEEQSGEEADDDLSGAKTKKTAGGGFMHLVRSNAADLSHFVLGNRRLVVLMLPLIFVTLGRFVQELLLQYSTKRYHWSWSTAAYVITLKTLSLIALFVIVLPAISKFCLDVLKMTPLAKDLWLSRWSGIILISGAGLLALAFTPSIFVFGLITLSAGSGFPVLIRSLLNALVEPHHVGILNTLIGFLEVAGLMVASPTLAAAMRGGLNLGGAWVGLPFMVSGLLFVVASAIVFAFRLPPPEVQRELAD</sequence>
<dbReference type="EMBL" id="JANBVO010000003">
    <property type="protein sequence ID" value="KAJ9155312.1"/>
    <property type="molecule type" value="Genomic_DNA"/>
</dbReference>
<dbReference type="Pfam" id="PF07690">
    <property type="entry name" value="MFS_1"/>
    <property type="match status" value="1"/>
</dbReference>
<feature type="compositionally biased region" description="Acidic residues" evidence="5">
    <location>
        <begin position="27"/>
        <end position="41"/>
    </location>
</feature>
<feature type="region of interest" description="Disordered" evidence="5">
    <location>
        <begin position="271"/>
        <end position="293"/>
    </location>
</feature>
<dbReference type="InterPro" id="IPR011701">
    <property type="entry name" value="MFS"/>
</dbReference>
<keyword evidence="4 6" id="KW-0472">Membrane</keyword>
<evidence type="ECO:0000256" key="6">
    <source>
        <dbReference type="SAM" id="Phobius"/>
    </source>
</evidence>
<evidence type="ECO:0000256" key="2">
    <source>
        <dbReference type="ARBA" id="ARBA00022692"/>
    </source>
</evidence>
<dbReference type="GO" id="GO:0016020">
    <property type="term" value="C:membrane"/>
    <property type="evidence" value="ECO:0007669"/>
    <property type="project" value="UniProtKB-SubCell"/>
</dbReference>
<dbReference type="Proteomes" id="UP001174694">
    <property type="component" value="Unassembled WGS sequence"/>
</dbReference>
<evidence type="ECO:0000256" key="4">
    <source>
        <dbReference type="ARBA" id="ARBA00023136"/>
    </source>
</evidence>
<feature type="transmembrane region" description="Helical" evidence="6">
    <location>
        <begin position="359"/>
        <end position="385"/>
    </location>
</feature>
<dbReference type="PANTHER" id="PTHR23507:SF1">
    <property type="entry name" value="FI18259P1-RELATED"/>
    <property type="match status" value="1"/>
</dbReference>
<name>A0AA38RRH2_9PEZI</name>
<feature type="transmembrane region" description="Helical" evidence="6">
    <location>
        <begin position="208"/>
        <end position="230"/>
    </location>
</feature>
<evidence type="ECO:0000256" key="1">
    <source>
        <dbReference type="ARBA" id="ARBA00004141"/>
    </source>
</evidence>
<organism evidence="7 8">
    <name type="scientific">Pleurostoma richardsiae</name>
    <dbReference type="NCBI Taxonomy" id="41990"/>
    <lineage>
        <taxon>Eukaryota</taxon>
        <taxon>Fungi</taxon>
        <taxon>Dikarya</taxon>
        <taxon>Ascomycota</taxon>
        <taxon>Pezizomycotina</taxon>
        <taxon>Sordariomycetes</taxon>
        <taxon>Sordariomycetidae</taxon>
        <taxon>Calosphaeriales</taxon>
        <taxon>Pleurostomataceae</taxon>
        <taxon>Pleurostoma</taxon>
    </lineage>
</organism>
<evidence type="ECO:0000256" key="5">
    <source>
        <dbReference type="SAM" id="MobiDB-lite"/>
    </source>
</evidence>
<dbReference type="Gene3D" id="1.20.1250.20">
    <property type="entry name" value="MFS general substrate transporter like domains"/>
    <property type="match status" value="1"/>
</dbReference>
<feature type="transmembrane region" description="Helical" evidence="6">
    <location>
        <begin position="456"/>
        <end position="476"/>
    </location>
</feature>